<dbReference type="EMBL" id="CP003696">
    <property type="protein sequence ID" value="AGP31255.1"/>
    <property type="molecule type" value="Genomic_DNA"/>
</dbReference>
<dbReference type="KEGG" id="cter:A606_08050"/>
<evidence type="ECO:0000313" key="2">
    <source>
        <dbReference type="Proteomes" id="UP000014809"/>
    </source>
</evidence>
<evidence type="ECO:0008006" key="3">
    <source>
        <dbReference type="Google" id="ProtNLM"/>
    </source>
</evidence>
<evidence type="ECO:0000313" key="1">
    <source>
        <dbReference type="EMBL" id="AGP31255.1"/>
    </source>
</evidence>
<gene>
    <name evidence="1" type="ORF">A606_08050</name>
</gene>
<dbReference type="PANTHER" id="PTHR30163:SF8">
    <property type="entry name" value="LYTIC MUREIN TRANSGLYCOSYLASE"/>
    <property type="match status" value="1"/>
</dbReference>
<proteinExistence type="predicted"/>
<dbReference type="HOGENOM" id="CLU_034941_1_1_11"/>
<dbReference type="STRING" id="1200352.A606_08050"/>
<reference evidence="1 2" key="1">
    <citation type="submission" date="2012-06" db="EMBL/GenBank/DDBJ databases">
        <title>Complete genome sequence of Corynebacterium terpenotabidum Y-11 (=DSM 44721).</title>
        <authorList>
            <person name="Ruckert C."/>
            <person name="Albersmeier A."/>
            <person name="Al-Dilaimi A."/>
            <person name="Szczepanowski R."/>
            <person name="Kalinowski J."/>
        </authorList>
    </citation>
    <scope>NUCLEOTIDE SEQUENCE [LARGE SCALE GENOMIC DNA]</scope>
    <source>
        <strain evidence="1 2">Y-11</strain>
    </source>
</reference>
<sequence>MRTSAGVTGLLCALLLVIVVVGGLVVGVGDRDDDRIDIPEDVPPADAGDVADVAGTASSLDISEDFLVAYLAGAESAATEYPDCHLAWNTLAGIGYVESRHGSYGVRNGRITGPALDGSGGFMEIPDTDDGRLDGDREYDRAVGPMQFLPDSWRMLGDGGDPQDITDAAPAAARLLCAGGRDLATPEGWSEAVLAYNRSGEYLTTVRDAAANYAVGQPAA</sequence>
<dbReference type="InterPro" id="IPR043426">
    <property type="entry name" value="MltB-like"/>
</dbReference>
<organism evidence="1 2">
    <name type="scientific">Corynebacterium terpenotabidum Y-11</name>
    <dbReference type="NCBI Taxonomy" id="1200352"/>
    <lineage>
        <taxon>Bacteria</taxon>
        <taxon>Bacillati</taxon>
        <taxon>Actinomycetota</taxon>
        <taxon>Actinomycetes</taxon>
        <taxon>Mycobacteriales</taxon>
        <taxon>Corynebacteriaceae</taxon>
        <taxon>Corynebacterium</taxon>
    </lineage>
</organism>
<dbReference type="InterPro" id="IPR023346">
    <property type="entry name" value="Lysozyme-like_dom_sf"/>
</dbReference>
<dbReference type="eggNOG" id="COG2951">
    <property type="taxonomic scope" value="Bacteria"/>
</dbReference>
<dbReference type="GO" id="GO:0008933">
    <property type="term" value="F:peptidoglycan lytic transglycosylase activity"/>
    <property type="evidence" value="ECO:0007669"/>
    <property type="project" value="TreeGrafter"/>
</dbReference>
<dbReference type="AlphaFoldDB" id="S4XHU4"/>
<dbReference type="SUPFAM" id="SSF53955">
    <property type="entry name" value="Lysozyme-like"/>
    <property type="match status" value="1"/>
</dbReference>
<dbReference type="RefSeq" id="WP_020441615.1">
    <property type="nucleotide sequence ID" value="NC_021663.1"/>
</dbReference>
<dbReference type="Proteomes" id="UP000014809">
    <property type="component" value="Chromosome"/>
</dbReference>
<dbReference type="GO" id="GO:0009253">
    <property type="term" value="P:peptidoglycan catabolic process"/>
    <property type="evidence" value="ECO:0007669"/>
    <property type="project" value="TreeGrafter"/>
</dbReference>
<name>S4XHU4_9CORY</name>
<dbReference type="Gene3D" id="1.10.530.10">
    <property type="match status" value="1"/>
</dbReference>
<dbReference type="OrthoDB" id="9796191at2"/>
<accession>S4XHU4</accession>
<dbReference type="PANTHER" id="PTHR30163">
    <property type="entry name" value="MEMBRANE-BOUND LYTIC MUREIN TRANSGLYCOSYLASE B"/>
    <property type="match status" value="1"/>
</dbReference>
<dbReference type="PATRIC" id="fig|1200352.3.peg.1637"/>
<keyword evidence="2" id="KW-1185">Reference proteome</keyword>
<protein>
    <recommendedName>
        <fullName evidence="3">Transglycosylase SLT domain-containing protein</fullName>
    </recommendedName>
</protein>